<name>A0A6G1C860_9ORYZ</name>
<evidence type="ECO:0000313" key="3">
    <source>
        <dbReference type="Proteomes" id="UP000479710"/>
    </source>
</evidence>
<protein>
    <submittedName>
        <fullName evidence="2">Uncharacterized protein</fullName>
    </submittedName>
</protein>
<evidence type="ECO:0000313" key="2">
    <source>
        <dbReference type="EMBL" id="KAF0896392.1"/>
    </source>
</evidence>
<accession>A0A6G1C860</accession>
<dbReference type="Proteomes" id="UP000479710">
    <property type="component" value="Unassembled WGS sequence"/>
</dbReference>
<comment type="caution">
    <text evidence="2">The sequence shown here is derived from an EMBL/GenBank/DDBJ whole genome shotgun (WGS) entry which is preliminary data.</text>
</comment>
<proteinExistence type="predicted"/>
<gene>
    <name evidence="2" type="ORF">E2562_023797</name>
</gene>
<reference evidence="2 3" key="1">
    <citation type="submission" date="2019-11" db="EMBL/GenBank/DDBJ databases">
        <title>Whole genome sequence of Oryza granulata.</title>
        <authorList>
            <person name="Li W."/>
        </authorList>
    </citation>
    <scope>NUCLEOTIDE SEQUENCE [LARGE SCALE GENOMIC DNA]</scope>
    <source>
        <strain evidence="3">cv. Menghai</strain>
        <tissue evidence="2">Leaf</tissue>
    </source>
</reference>
<evidence type="ECO:0000256" key="1">
    <source>
        <dbReference type="SAM" id="MobiDB-lite"/>
    </source>
</evidence>
<organism evidence="2 3">
    <name type="scientific">Oryza meyeriana var. granulata</name>
    <dbReference type="NCBI Taxonomy" id="110450"/>
    <lineage>
        <taxon>Eukaryota</taxon>
        <taxon>Viridiplantae</taxon>
        <taxon>Streptophyta</taxon>
        <taxon>Embryophyta</taxon>
        <taxon>Tracheophyta</taxon>
        <taxon>Spermatophyta</taxon>
        <taxon>Magnoliopsida</taxon>
        <taxon>Liliopsida</taxon>
        <taxon>Poales</taxon>
        <taxon>Poaceae</taxon>
        <taxon>BOP clade</taxon>
        <taxon>Oryzoideae</taxon>
        <taxon>Oryzeae</taxon>
        <taxon>Oryzinae</taxon>
        <taxon>Oryza</taxon>
        <taxon>Oryza meyeriana</taxon>
    </lineage>
</organism>
<feature type="region of interest" description="Disordered" evidence="1">
    <location>
        <begin position="28"/>
        <end position="66"/>
    </location>
</feature>
<keyword evidence="3" id="KW-1185">Reference proteome</keyword>
<dbReference type="AlphaFoldDB" id="A0A6G1C860"/>
<sequence length="66" mass="6895">MRAEQAKSCSSGLTDLVVGPTILKMDADDQASLPPIQQSLPPVNSPEGWTPTPPTASHLPMEPSGL</sequence>
<dbReference type="EMBL" id="SPHZ02000010">
    <property type="protein sequence ID" value="KAF0896392.1"/>
    <property type="molecule type" value="Genomic_DNA"/>
</dbReference>